<evidence type="ECO:0000313" key="3">
    <source>
        <dbReference type="Proteomes" id="UP001596083"/>
    </source>
</evidence>
<comment type="caution">
    <text evidence="2">The sequence shown here is derived from an EMBL/GenBank/DDBJ whole genome shotgun (WGS) entry which is preliminary data.</text>
</comment>
<feature type="transmembrane region" description="Helical" evidence="1">
    <location>
        <begin position="84"/>
        <end position="104"/>
    </location>
</feature>
<keyword evidence="1" id="KW-0472">Membrane</keyword>
<feature type="transmembrane region" description="Helical" evidence="1">
    <location>
        <begin position="21"/>
        <end position="39"/>
    </location>
</feature>
<dbReference type="EMBL" id="JBHSPB010000025">
    <property type="protein sequence ID" value="MFC5724192.1"/>
    <property type="molecule type" value="Genomic_DNA"/>
</dbReference>
<reference evidence="3" key="1">
    <citation type="journal article" date="2019" name="Int. J. Syst. Evol. Microbiol.">
        <title>The Global Catalogue of Microorganisms (GCM) 10K type strain sequencing project: providing services to taxonomists for standard genome sequencing and annotation.</title>
        <authorList>
            <consortium name="The Broad Institute Genomics Platform"/>
            <consortium name="The Broad Institute Genome Sequencing Center for Infectious Disease"/>
            <person name="Wu L."/>
            <person name="Ma J."/>
        </authorList>
    </citation>
    <scope>NUCLEOTIDE SEQUENCE [LARGE SCALE GENOMIC DNA]</scope>
    <source>
        <strain evidence="3">CGMCC 4.7304</strain>
    </source>
</reference>
<evidence type="ECO:0000313" key="2">
    <source>
        <dbReference type="EMBL" id="MFC5724192.1"/>
    </source>
</evidence>
<name>A0ABW0Z8L8_9ACTN</name>
<dbReference type="RefSeq" id="WP_390320639.1">
    <property type="nucleotide sequence ID" value="NZ_JBHSPB010000025.1"/>
</dbReference>
<accession>A0ABW0Z8L8</accession>
<keyword evidence="1" id="KW-0812">Transmembrane</keyword>
<keyword evidence="1" id="KW-1133">Transmembrane helix</keyword>
<keyword evidence="3" id="KW-1185">Reference proteome</keyword>
<sequence length="161" mass="17405">MSHCSRAWLRRHLKTLAALELCNVPVQFVIPFVVLGFPLTPPNLVGFALVALLLVQGTGYWVAKRVQLAGPGIPLPGARVFAALRLLNVLLLVCGVLFALWAVADTADGGSIPGLALALSAVSEHVNYFHVQLKCGSTEDLRRLRKNGLRRAHLARDLARA</sequence>
<evidence type="ECO:0000256" key="1">
    <source>
        <dbReference type="SAM" id="Phobius"/>
    </source>
</evidence>
<organism evidence="2 3">
    <name type="scientific">Streptomyces gamaensis</name>
    <dbReference type="NCBI Taxonomy" id="1763542"/>
    <lineage>
        <taxon>Bacteria</taxon>
        <taxon>Bacillati</taxon>
        <taxon>Actinomycetota</taxon>
        <taxon>Actinomycetes</taxon>
        <taxon>Kitasatosporales</taxon>
        <taxon>Streptomycetaceae</taxon>
        <taxon>Streptomyces</taxon>
    </lineage>
</organism>
<feature type="transmembrane region" description="Helical" evidence="1">
    <location>
        <begin position="45"/>
        <end position="63"/>
    </location>
</feature>
<proteinExistence type="predicted"/>
<dbReference type="Proteomes" id="UP001596083">
    <property type="component" value="Unassembled WGS sequence"/>
</dbReference>
<protein>
    <submittedName>
        <fullName evidence="2">Uncharacterized protein</fullName>
    </submittedName>
</protein>
<gene>
    <name evidence="2" type="ORF">ACFP1Z_28945</name>
</gene>